<dbReference type="EMBL" id="AEWV01000023">
    <property type="protein sequence ID" value="EGC17110.1"/>
    <property type="molecule type" value="Genomic_DNA"/>
</dbReference>
<dbReference type="HOGENOM" id="CLU_2935378_0_0_4"/>
<proteinExistence type="predicted"/>
<sequence>MIYVKLSGRFILYLMKTNLSFIKIHLKSLNAVKYCQESVKTTVLQNARGVFTQCMPCAAL</sequence>
<evidence type="ECO:0000313" key="1">
    <source>
        <dbReference type="EMBL" id="EGC17110.1"/>
    </source>
</evidence>
<comment type="caution">
    <text evidence="1">The sequence shown here is derived from an EMBL/GenBank/DDBJ whole genome shotgun (WGS) entry which is preliminary data.</text>
</comment>
<keyword evidence="2" id="KW-1185">Reference proteome</keyword>
<dbReference type="STRING" id="888741.HMPREF9098_1510"/>
<dbReference type="Proteomes" id="UP000004088">
    <property type="component" value="Unassembled WGS sequence"/>
</dbReference>
<reference evidence="1 2" key="1">
    <citation type="submission" date="2011-01" db="EMBL/GenBank/DDBJ databases">
        <authorList>
            <person name="Muzny D."/>
            <person name="Qin X."/>
            <person name="Deng J."/>
            <person name="Jiang H."/>
            <person name="Liu Y."/>
            <person name="Qu J."/>
            <person name="Song X.-Z."/>
            <person name="Zhang L."/>
            <person name="Thornton R."/>
            <person name="Coyle M."/>
            <person name="Francisco L."/>
            <person name="Jackson L."/>
            <person name="Javaid M."/>
            <person name="Korchina V."/>
            <person name="Kovar C."/>
            <person name="Mata R."/>
            <person name="Mathew T."/>
            <person name="Ngo R."/>
            <person name="Nguyen L."/>
            <person name="Nguyen N."/>
            <person name="Okwuonu G."/>
            <person name="Ongeri F."/>
            <person name="Pham C."/>
            <person name="Simmons D."/>
            <person name="Wilczek-Boney K."/>
            <person name="Hale W."/>
            <person name="Jakkamsetti A."/>
            <person name="Pham P."/>
            <person name="Ruth R."/>
            <person name="San Lucas F."/>
            <person name="Warren J."/>
            <person name="Zhang J."/>
            <person name="Zhao Z."/>
            <person name="Zhou C."/>
            <person name="Zhu D."/>
            <person name="Lee S."/>
            <person name="Bess C."/>
            <person name="Blankenburg K."/>
            <person name="Forbes L."/>
            <person name="Fu Q."/>
            <person name="Gubbala S."/>
            <person name="Hirani K."/>
            <person name="Jayaseelan J.C."/>
            <person name="Lara F."/>
            <person name="Munidasa M."/>
            <person name="Palculict T."/>
            <person name="Patil S."/>
            <person name="Pu L.-L."/>
            <person name="Saada N."/>
            <person name="Tang L."/>
            <person name="Weissenberger G."/>
            <person name="Zhu Y."/>
            <person name="Hemphill L."/>
            <person name="Shang Y."/>
            <person name="Youmans B."/>
            <person name="Ayvaz T."/>
            <person name="Ross M."/>
            <person name="Santibanez J."/>
            <person name="Aqrawi P."/>
            <person name="Gross S."/>
            <person name="Joshi V."/>
            <person name="Fowler G."/>
            <person name="Nazareth L."/>
            <person name="Reid J."/>
            <person name="Worley K."/>
            <person name="Petrosino J."/>
            <person name="Highlander S."/>
            <person name="Gibbs R."/>
        </authorList>
    </citation>
    <scope>NUCLEOTIDE SEQUENCE [LARGE SCALE GENOMIC DNA]</scope>
    <source>
        <strain evidence="1 2">ATCC 33394</strain>
    </source>
</reference>
<evidence type="ECO:0000313" key="2">
    <source>
        <dbReference type="Proteomes" id="UP000004088"/>
    </source>
</evidence>
<protein>
    <submittedName>
        <fullName evidence="1">Uncharacterized protein</fullName>
    </submittedName>
</protein>
<accession>F0F076</accession>
<dbReference type="AlphaFoldDB" id="F0F076"/>
<gene>
    <name evidence="1" type="ORF">HMPREF9098_1510</name>
</gene>
<name>F0F076_9NEIS</name>
<organism evidence="1 2">
    <name type="scientific">Kingella denitrificans ATCC 33394</name>
    <dbReference type="NCBI Taxonomy" id="888741"/>
    <lineage>
        <taxon>Bacteria</taxon>
        <taxon>Pseudomonadati</taxon>
        <taxon>Pseudomonadota</taxon>
        <taxon>Betaproteobacteria</taxon>
        <taxon>Neisseriales</taxon>
        <taxon>Neisseriaceae</taxon>
        <taxon>Kingella</taxon>
    </lineage>
</organism>